<dbReference type="EMBL" id="JAAAMV010000006">
    <property type="protein sequence ID" value="NBD24388.1"/>
    <property type="molecule type" value="Genomic_DNA"/>
</dbReference>
<name>A0ABW9XP28_9BACL</name>
<dbReference type="SUPFAM" id="SSF56112">
    <property type="entry name" value="Protein kinase-like (PK-like)"/>
    <property type="match status" value="1"/>
</dbReference>
<comment type="caution">
    <text evidence="4">The sequence shown here is derived from an EMBL/GenBank/DDBJ whole genome shotgun (WGS) entry which is preliminary data.</text>
</comment>
<reference evidence="4 5" key="1">
    <citation type="submission" date="2020-01" db="EMBL/GenBank/DDBJ databases">
        <title>Paenibacillus soybeanensis sp. nov. isolated from the nodules of soybean (Glycine max(L.) Merr).</title>
        <authorList>
            <person name="Wang H."/>
        </authorList>
    </citation>
    <scope>NUCLEOTIDE SEQUENCE [LARGE SCALE GENOMIC DNA]</scope>
    <source>
        <strain evidence="4 5">T1</strain>
    </source>
</reference>
<feature type="compositionally biased region" description="Polar residues" evidence="2">
    <location>
        <begin position="247"/>
        <end position="261"/>
    </location>
</feature>
<protein>
    <submittedName>
        <fullName evidence="4">Phosphotransferase</fullName>
    </submittedName>
</protein>
<keyword evidence="5" id="KW-1185">Reference proteome</keyword>
<evidence type="ECO:0000256" key="2">
    <source>
        <dbReference type="SAM" id="MobiDB-lite"/>
    </source>
</evidence>
<evidence type="ECO:0000313" key="4">
    <source>
        <dbReference type="EMBL" id="NBD24388.1"/>
    </source>
</evidence>
<gene>
    <name evidence="4" type="ORF">GT019_10955</name>
</gene>
<dbReference type="Gene3D" id="3.30.200.20">
    <property type="entry name" value="Phosphorylase Kinase, domain 1"/>
    <property type="match status" value="1"/>
</dbReference>
<dbReference type="InterPro" id="IPR011009">
    <property type="entry name" value="Kinase-like_dom_sf"/>
</dbReference>
<dbReference type="Pfam" id="PF01636">
    <property type="entry name" value="APH"/>
    <property type="match status" value="1"/>
</dbReference>
<dbReference type="PANTHER" id="PTHR21064">
    <property type="entry name" value="AMINOGLYCOSIDE PHOSPHOTRANSFERASE DOMAIN-CONTAINING PROTEIN-RELATED"/>
    <property type="match status" value="1"/>
</dbReference>
<dbReference type="InterPro" id="IPR050249">
    <property type="entry name" value="Pseudomonas-type_ThrB"/>
</dbReference>
<proteinExistence type="inferred from homology"/>
<evidence type="ECO:0000259" key="3">
    <source>
        <dbReference type="Pfam" id="PF01636"/>
    </source>
</evidence>
<organism evidence="4 5">
    <name type="scientific">Paenibacillus glycinis</name>
    <dbReference type="NCBI Taxonomy" id="2697035"/>
    <lineage>
        <taxon>Bacteria</taxon>
        <taxon>Bacillati</taxon>
        <taxon>Bacillota</taxon>
        <taxon>Bacilli</taxon>
        <taxon>Bacillales</taxon>
        <taxon>Paenibacillaceae</taxon>
        <taxon>Paenibacillus</taxon>
    </lineage>
</organism>
<feature type="region of interest" description="Disordered" evidence="2">
    <location>
        <begin position="244"/>
        <end position="266"/>
    </location>
</feature>
<dbReference type="RefSeq" id="WP_161743186.1">
    <property type="nucleotide sequence ID" value="NZ_JAAAMV010000006.1"/>
</dbReference>
<sequence>MMKLTNMLRGLQDDRPARKLMTRWEHDEGSLRYWRASSNFVYAFACEGRSRFLRFIHASDHSKPQIEAELDYVRYLAANGYPVAAPVMSADGQWIETIEDDTGGNYYGVAFEEAEGVHVPLDRMTDAHCASWGRSLARLHELSARYVPDADSPVRWSWRDVLDWTRGVLERHPEEEAALLECDRVQAWLETLPQDGRLAGLIHFDFQPDNVFDRGGEAGFSAIDFDDAMMHWYAAARRWATSRISRRPSQSGSCAPSSPATSRFGRSMRTRNRRLRSFGASTDFTLSRESCAAWRGWTNRPPRNGCPSC</sequence>
<feature type="domain" description="Aminoglycoside phosphotransferase" evidence="3">
    <location>
        <begin position="38"/>
        <end position="234"/>
    </location>
</feature>
<evidence type="ECO:0000256" key="1">
    <source>
        <dbReference type="ARBA" id="ARBA00038240"/>
    </source>
</evidence>
<dbReference type="Gene3D" id="3.90.1200.10">
    <property type="match status" value="1"/>
</dbReference>
<comment type="similarity">
    <text evidence="1">Belongs to the pseudomonas-type ThrB family.</text>
</comment>
<dbReference type="InterPro" id="IPR002575">
    <property type="entry name" value="Aminoglycoside_PTrfase"/>
</dbReference>
<dbReference type="PANTHER" id="PTHR21064:SF6">
    <property type="entry name" value="AMINOGLYCOSIDE PHOSPHOTRANSFERASE DOMAIN-CONTAINING PROTEIN"/>
    <property type="match status" value="1"/>
</dbReference>
<evidence type="ECO:0000313" key="5">
    <source>
        <dbReference type="Proteomes" id="UP000665561"/>
    </source>
</evidence>
<dbReference type="Proteomes" id="UP000665561">
    <property type="component" value="Unassembled WGS sequence"/>
</dbReference>
<accession>A0ABW9XP28</accession>